<dbReference type="InterPro" id="IPR000315">
    <property type="entry name" value="Znf_B-box"/>
</dbReference>
<dbReference type="InterPro" id="IPR050143">
    <property type="entry name" value="TRIM/RBCC"/>
</dbReference>
<feature type="compositionally biased region" description="Polar residues" evidence="5">
    <location>
        <begin position="444"/>
        <end position="460"/>
    </location>
</feature>
<dbReference type="Pfam" id="PF00622">
    <property type="entry name" value="SPRY"/>
    <property type="match status" value="1"/>
</dbReference>
<keyword evidence="4" id="KW-0175">Coiled coil</keyword>
<evidence type="ECO:0000313" key="8">
    <source>
        <dbReference type="EMBL" id="CAJ1053198.1"/>
    </source>
</evidence>
<feature type="coiled-coil region" evidence="4">
    <location>
        <begin position="140"/>
        <end position="174"/>
    </location>
</feature>
<dbReference type="PROSITE" id="PS50119">
    <property type="entry name" value="ZF_BBOX"/>
    <property type="match status" value="1"/>
</dbReference>
<dbReference type="Gene3D" id="2.60.120.920">
    <property type="match status" value="1"/>
</dbReference>
<dbReference type="Pfam" id="PF00643">
    <property type="entry name" value="zf-B_box"/>
    <property type="match status" value="1"/>
</dbReference>
<dbReference type="InterPro" id="IPR003877">
    <property type="entry name" value="SPRY_dom"/>
</dbReference>
<evidence type="ECO:0000259" key="6">
    <source>
        <dbReference type="PROSITE" id="PS50119"/>
    </source>
</evidence>
<name>A0AAV1EXA7_XYRNO</name>
<dbReference type="SMART" id="SM00449">
    <property type="entry name" value="SPRY"/>
    <property type="match status" value="1"/>
</dbReference>
<feature type="region of interest" description="Disordered" evidence="5">
    <location>
        <begin position="426"/>
        <end position="462"/>
    </location>
</feature>
<evidence type="ECO:0000259" key="7">
    <source>
        <dbReference type="PROSITE" id="PS50188"/>
    </source>
</evidence>
<dbReference type="EMBL" id="OY660866">
    <property type="protein sequence ID" value="CAJ1053198.1"/>
    <property type="molecule type" value="Genomic_DNA"/>
</dbReference>
<evidence type="ECO:0000256" key="1">
    <source>
        <dbReference type="ARBA" id="ARBA00022771"/>
    </source>
</evidence>
<evidence type="ECO:0000256" key="5">
    <source>
        <dbReference type="SAM" id="MobiDB-lite"/>
    </source>
</evidence>
<protein>
    <submittedName>
        <fullName evidence="8">Nuclear factor 7, brain-like</fullName>
    </submittedName>
</protein>
<evidence type="ECO:0000256" key="4">
    <source>
        <dbReference type="SAM" id="Coils"/>
    </source>
</evidence>
<keyword evidence="2" id="KW-0862">Zinc</keyword>
<feature type="domain" description="B box-type" evidence="6">
    <location>
        <begin position="27"/>
        <end position="67"/>
    </location>
</feature>
<dbReference type="PROSITE" id="PS50188">
    <property type="entry name" value="B302_SPRY"/>
    <property type="match status" value="1"/>
</dbReference>
<evidence type="ECO:0000313" key="9">
    <source>
        <dbReference type="Proteomes" id="UP001178508"/>
    </source>
</evidence>
<reference evidence="8" key="1">
    <citation type="submission" date="2023-08" db="EMBL/GenBank/DDBJ databases">
        <authorList>
            <person name="Alioto T."/>
            <person name="Alioto T."/>
            <person name="Gomez Garrido J."/>
        </authorList>
    </citation>
    <scope>NUCLEOTIDE SEQUENCE</scope>
</reference>
<dbReference type="InterPro" id="IPR043136">
    <property type="entry name" value="B30.2/SPRY_sf"/>
</dbReference>
<dbReference type="InterPro" id="IPR001870">
    <property type="entry name" value="B30.2/SPRY"/>
</dbReference>
<feature type="domain" description="B30.2/SPRY" evidence="7">
    <location>
        <begin position="216"/>
        <end position="419"/>
    </location>
</feature>
<dbReference type="SUPFAM" id="SSF49899">
    <property type="entry name" value="Concanavalin A-like lectins/glucanases"/>
    <property type="match status" value="1"/>
</dbReference>
<keyword evidence="1 3" id="KW-0863">Zinc-finger</keyword>
<proteinExistence type="predicted"/>
<gene>
    <name evidence="8" type="ORF">XNOV1_A007642</name>
</gene>
<accession>A0AAV1EXA7</accession>
<evidence type="ECO:0000256" key="2">
    <source>
        <dbReference type="ARBA" id="ARBA00022833"/>
    </source>
</evidence>
<organism evidence="8 9">
    <name type="scientific">Xyrichtys novacula</name>
    <name type="common">Pearly razorfish</name>
    <name type="synonym">Hemipteronotus novacula</name>
    <dbReference type="NCBI Taxonomy" id="13765"/>
    <lineage>
        <taxon>Eukaryota</taxon>
        <taxon>Metazoa</taxon>
        <taxon>Chordata</taxon>
        <taxon>Craniata</taxon>
        <taxon>Vertebrata</taxon>
        <taxon>Euteleostomi</taxon>
        <taxon>Actinopterygii</taxon>
        <taxon>Neopterygii</taxon>
        <taxon>Teleostei</taxon>
        <taxon>Neoteleostei</taxon>
        <taxon>Acanthomorphata</taxon>
        <taxon>Eupercaria</taxon>
        <taxon>Labriformes</taxon>
        <taxon>Labridae</taxon>
        <taxon>Xyrichtys</taxon>
    </lineage>
</organism>
<dbReference type="PANTHER" id="PTHR24103">
    <property type="entry name" value="E3 UBIQUITIN-PROTEIN LIGASE TRIM"/>
    <property type="match status" value="1"/>
</dbReference>
<dbReference type="Proteomes" id="UP001178508">
    <property type="component" value="Chromosome 3"/>
</dbReference>
<dbReference type="SMART" id="SM00336">
    <property type="entry name" value="BBOX"/>
    <property type="match status" value="1"/>
</dbReference>
<dbReference type="Gene3D" id="3.30.160.60">
    <property type="entry name" value="Classic Zinc Finger"/>
    <property type="match status" value="1"/>
</dbReference>
<sequence>MSCPSLLPVLLPREEDEGIDSPPWCVDSSELCEDHEERLSLFCLDDLEPLCKQCAAVSHTEHRVYPLTDAATDCREELRASFNGLETKLAHLQKSTQTWEHASSHNKSDAKFTEEQMKKDFESLHQFLREEEAARIIFLRENEEEKKKVLDKQIDGMSQVIKSLEEKIQLIEEQLDANGDGAEYLENHTGRVNSTLTEIRDPKRIRRPLIDVCEHLGNLQYTVWEKMKCLTPYTPVTFDPRTAGWSLKVSPGLSNVRICPGPSQGLDLTLDVSVPDNPTRVHPYSCILAREAFNSGVHCWEVEVGDTSNWTVGVAAQSVSRRTEIKACPEVGLWCISLQDGRYQALTSPPRNLNLDATLILRRIHVRLDWDEGTLDFKDVHTNTNLFTFYHCFTETVNPYFESISLFGGFGLLSKTVDVSVKSDFSPEEDTWEDQEVNDEFSPEESNNSELSTYSNTTSECGHLTEDKNSVICAEREKETKPHEGAVKDKPVKIKPTGKNKHSRPRFSVTYHVSLNRALNFIKKLAGKHEELPSHNNPLVEHP</sequence>
<keyword evidence="1 3" id="KW-0479">Metal-binding</keyword>
<evidence type="ECO:0000256" key="3">
    <source>
        <dbReference type="PROSITE-ProRule" id="PRU00024"/>
    </source>
</evidence>
<dbReference type="AlphaFoldDB" id="A0AAV1EXA7"/>
<dbReference type="SUPFAM" id="SSF57845">
    <property type="entry name" value="B-box zinc-binding domain"/>
    <property type="match status" value="1"/>
</dbReference>
<dbReference type="GO" id="GO:0008270">
    <property type="term" value="F:zinc ion binding"/>
    <property type="evidence" value="ECO:0007669"/>
    <property type="project" value="UniProtKB-KW"/>
</dbReference>
<feature type="compositionally biased region" description="Acidic residues" evidence="5">
    <location>
        <begin position="426"/>
        <end position="443"/>
    </location>
</feature>
<keyword evidence="9" id="KW-1185">Reference proteome</keyword>
<dbReference type="InterPro" id="IPR013320">
    <property type="entry name" value="ConA-like_dom_sf"/>
</dbReference>